<name>A0A163S2L9_9BACL</name>
<proteinExistence type="predicted"/>
<dbReference type="Pfam" id="PF09953">
    <property type="entry name" value="DUF2187"/>
    <property type="match status" value="1"/>
</dbReference>
<dbReference type="RefSeq" id="WP_066238553.1">
    <property type="nucleotide sequence ID" value="NZ_LRFC01000006.1"/>
</dbReference>
<evidence type="ECO:0000313" key="2">
    <source>
        <dbReference type="Proteomes" id="UP000076567"/>
    </source>
</evidence>
<dbReference type="AlphaFoldDB" id="A0A163S2L9"/>
<organism evidence="1 2">
    <name type="scientific">Fictibacillus phosphorivorans</name>
    <dbReference type="NCBI Taxonomy" id="1221500"/>
    <lineage>
        <taxon>Bacteria</taxon>
        <taxon>Bacillati</taxon>
        <taxon>Bacillota</taxon>
        <taxon>Bacilli</taxon>
        <taxon>Bacillales</taxon>
        <taxon>Fictibacillaceae</taxon>
        <taxon>Fictibacillus</taxon>
    </lineage>
</organism>
<dbReference type="OrthoDB" id="2692124at2"/>
<reference evidence="2" key="1">
    <citation type="submission" date="2016-01" db="EMBL/GenBank/DDBJ databases">
        <title>Draft genome of Chromobacterium sp. F49.</title>
        <authorList>
            <person name="Hong K.W."/>
        </authorList>
    </citation>
    <scope>NUCLEOTIDE SEQUENCE [LARGE SCALE GENOMIC DNA]</scope>
    <source>
        <strain evidence="2">P7IIIA</strain>
    </source>
</reference>
<sequence length="60" mass="6796">MIKVTAGEIIETFGGLKGEVVAVYNNTVVADLSLMKDYRDYFEDPKQVIRKADIKKTFLL</sequence>
<accession>A0A163S2L9</accession>
<dbReference type="Proteomes" id="UP000076567">
    <property type="component" value="Unassembled WGS sequence"/>
</dbReference>
<dbReference type="InterPro" id="IPR018690">
    <property type="entry name" value="DUF2187"/>
</dbReference>
<evidence type="ECO:0008006" key="3">
    <source>
        <dbReference type="Google" id="ProtNLM"/>
    </source>
</evidence>
<gene>
    <name evidence="1" type="ORF">AWM68_17730</name>
</gene>
<evidence type="ECO:0000313" key="1">
    <source>
        <dbReference type="EMBL" id="KZE68012.1"/>
    </source>
</evidence>
<protein>
    <recommendedName>
        <fullName evidence="3">DUF2187 domain-containing protein</fullName>
    </recommendedName>
</protein>
<keyword evidence="2" id="KW-1185">Reference proteome</keyword>
<comment type="caution">
    <text evidence="1">The sequence shown here is derived from an EMBL/GenBank/DDBJ whole genome shotgun (WGS) entry which is preliminary data.</text>
</comment>
<dbReference type="EMBL" id="LRFC01000006">
    <property type="protein sequence ID" value="KZE68012.1"/>
    <property type="molecule type" value="Genomic_DNA"/>
</dbReference>